<dbReference type="InterPro" id="IPR046529">
    <property type="entry name" value="DUF6594"/>
</dbReference>
<dbReference type="EMBL" id="JAGMUV010000017">
    <property type="protein sequence ID" value="KAH7131033.1"/>
    <property type="molecule type" value="Genomic_DNA"/>
</dbReference>
<comment type="caution">
    <text evidence="3">The sequence shown here is derived from an EMBL/GenBank/DDBJ whole genome shotgun (WGS) entry which is preliminary data.</text>
</comment>
<dbReference type="OrthoDB" id="5416037at2759"/>
<keyword evidence="4" id="KW-1185">Reference proteome</keyword>
<gene>
    <name evidence="3" type="ORF">EDB81DRAFT_905875</name>
</gene>
<keyword evidence="1" id="KW-0812">Transmembrane</keyword>
<proteinExistence type="predicted"/>
<accession>A0A9P9E511</accession>
<feature type="transmembrane region" description="Helical" evidence="1">
    <location>
        <begin position="154"/>
        <end position="173"/>
    </location>
</feature>
<sequence>MQDELCGLEEELAKLDTIYSRRDCEDLSNGTFRDDQVDDRRILVAKIAKSLREYNEFVLQQSTEEIFTPAEEQKYLDHEEDLLCVVQRDKTTLRRLIDKSHLVRTLSIWKNKTKTPTETDAQHVPYYSDKRIDTFASGIIVAILQAMKILRIKLAVITIFVFAFLLLLSFSMASKPFEALSATAA</sequence>
<name>A0A9P9E511_9HYPO</name>
<feature type="domain" description="DUF6594" evidence="2">
    <location>
        <begin position="1"/>
        <end position="185"/>
    </location>
</feature>
<organism evidence="3 4">
    <name type="scientific">Dactylonectria macrodidyma</name>
    <dbReference type="NCBI Taxonomy" id="307937"/>
    <lineage>
        <taxon>Eukaryota</taxon>
        <taxon>Fungi</taxon>
        <taxon>Dikarya</taxon>
        <taxon>Ascomycota</taxon>
        <taxon>Pezizomycotina</taxon>
        <taxon>Sordariomycetes</taxon>
        <taxon>Hypocreomycetidae</taxon>
        <taxon>Hypocreales</taxon>
        <taxon>Nectriaceae</taxon>
        <taxon>Dactylonectria</taxon>
    </lineage>
</organism>
<protein>
    <recommendedName>
        <fullName evidence="2">DUF6594 domain-containing protein</fullName>
    </recommendedName>
</protein>
<keyword evidence="1" id="KW-1133">Transmembrane helix</keyword>
<keyword evidence="1" id="KW-0472">Membrane</keyword>
<reference evidence="3" key="1">
    <citation type="journal article" date="2021" name="Nat. Commun.">
        <title>Genetic determinants of endophytism in the Arabidopsis root mycobiome.</title>
        <authorList>
            <person name="Mesny F."/>
            <person name="Miyauchi S."/>
            <person name="Thiergart T."/>
            <person name="Pickel B."/>
            <person name="Atanasova L."/>
            <person name="Karlsson M."/>
            <person name="Huettel B."/>
            <person name="Barry K.W."/>
            <person name="Haridas S."/>
            <person name="Chen C."/>
            <person name="Bauer D."/>
            <person name="Andreopoulos W."/>
            <person name="Pangilinan J."/>
            <person name="LaButti K."/>
            <person name="Riley R."/>
            <person name="Lipzen A."/>
            <person name="Clum A."/>
            <person name="Drula E."/>
            <person name="Henrissat B."/>
            <person name="Kohler A."/>
            <person name="Grigoriev I.V."/>
            <person name="Martin F.M."/>
            <person name="Hacquard S."/>
        </authorList>
    </citation>
    <scope>NUCLEOTIDE SEQUENCE</scope>
    <source>
        <strain evidence="3">MPI-CAGE-AT-0147</strain>
    </source>
</reference>
<evidence type="ECO:0000313" key="3">
    <source>
        <dbReference type="EMBL" id="KAH7131033.1"/>
    </source>
</evidence>
<evidence type="ECO:0000256" key="1">
    <source>
        <dbReference type="SAM" id="Phobius"/>
    </source>
</evidence>
<dbReference type="PANTHER" id="PTHR34502:SF4">
    <property type="entry name" value="DUF6594 DOMAIN-CONTAINING PROTEIN"/>
    <property type="match status" value="1"/>
</dbReference>
<evidence type="ECO:0000313" key="4">
    <source>
        <dbReference type="Proteomes" id="UP000738349"/>
    </source>
</evidence>
<dbReference type="Proteomes" id="UP000738349">
    <property type="component" value="Unassembled WGS sequence"/>
</dbReference>
<evidence type="ECO:0000259" key="2">
    <source>
        <dbReference type="Pfam" id="PF20237"/>
    </source>
</evidence>
<dbReference type="Pfam" id="PF20237">
    <property type="entry name" value="DUF6594"/>
    <property type="match status" value="1"/>
</dbReference>
<dbReference type="PANTHER" id="PTHR34502">
    <property type="entry name" value="DUF6594 DOMAIN-CONTAINING PROTEIN-RELATED"/>
    <property type="match status" value="1"/>
</dbReference>
<dbReference type="AlphaFoldDB" id="A0A9P9E511"/>